<protein>
    <recommendedName>
        <fullName evidence="4">Transmembrane protein</fullName>
    </recommendedName>
</protein>
<dbReference type="GeneID" id="86849191"/>
<comment type="caution">
    <text evidence="2">The sequence shown here is derived from an EMBL/GenBank/DDBJ whole genome shotgun (WGS) entry which is preliminary data.</text>
</comment>
<accession>A0AA87Q6G8</accession>
<keyword evidence="1" id="KW-0732">Signal</keyword>
<name>A0AA87Q6G8_RHIRH</name>
<dbReference type="EMBL" id="BAYX01000001">
    <property type="protein sequence ID" value="GAJ90563.1"/>
    <property type="molecule type" value="Genomic_DNA"/>
</dbReference>
<organism evidence="2 3">
    <name type="scientific">Rhizobium rhizogenes NBRC 13257</name>
    <dbReference type="NCBI Taxonomy" id="1220581"/>
    <lineage>
        <taxon>Bacteria</taxon>
        <taxon>Pseudomonadati</taxon>
        <taxon>Pseudomonadota</taxon>
        <taxon>Alphaproteobacteria</taxon>
        <taxon>Hyphomicrobiales</taxon>
        <taxon>Rhizobiaceae</taxon>
        <taxon>Rhizobium/Agrobacterium group</taxon>
        <taxon>Rhizobium</taxon>
    </lineage>
</organism>
<sequence>MSVLRTVTTAGLIALTLGSAAAVTTTTAAASERSAIFGGLAAGLVGGALVAEAARPVYPAYPTYYRAYPAYYNGPVYERVYERPYHGCYWSWRHDRWGQPFRVEVCR</sequence>
<dbReference type="Proteomes" id="UP000026941">
    <property type="component" value="Unassembled WGS sequence"/>
</dbReference>
<feature type="signal peptide" evidence="1">
    <location>
        <begin position="1"/>
        <end position="21"/>
    </location>
</feature>
<evidence type="ECO:0000313" key="2">
    <source>
        <dbReference type="EMBL" id="GAJ90563.1"/>
    </source>
</evidence>
<gene>
    <name evidence="2" type="ORF">RRH01S_01_00270</name>
</gene>
<feature type="chain" id="PRO_5041634601" description="Transmembrane protein" evidence="1">
    <location>
        <begin position="22"/>
        <end position="107"/>
    </location>
</feature>
<dbReference type="AlphaFoldDB" id="A0AA87Q6G8"/>
<evidence type="ECO:0008006" key="4">
    <source>
        <dbReference type="Google" id="ProtNLM"/>
    </source>
</evidence>
<dbReference type="RefSeq" id="WP_012652037.1">
    <property type="nucleotide sequence ID" value="NZ_BAYX01000001.1"/>
</dbReference>
<evidence type="ECO:0000256" key="1">
    <source>
        <dbReference type="SAM" id="SignalP"/>
    </source>
</evidence>
<reference evidence="2 3" key="1">
    <citation type="submission" date="2014-05" db="EMBL/GenBank/DDBJ databases">
        <title>Whole genome shotgun sequence of Rhizobium rhizogenes NBRC 13257.</title>
        <authorList>
            <person name="Katano-Makiyama Y."/>
            <person name="Hosoyama A."/>
            <person name="Hashimoto M."/>
            <person name="Hosoyama Y."/>
            <person name="Noguchi M."/>
            <person name="Tsuchikane K."/>
            <person name="Kimura A."/>
            <person name="Ohji S."/>
            <person name="Ichikawa N."/>
            <person name="Yamazoe A."/>
            <person name="Fujita N."/>
        </authorList>
    </citation>
    <scope>NUCLEOTIDE SEQUENCE [LARGE SCALE GENOMIC DNA]</scope>
    <source>
        <strain evidence="2 3">NBRC 13257</strain>
    </source>
</reference>
<proteinExistence type="predicted"/>
<evidence type="ECO:0000313" key="3">
    <source>
        <dbReference type="Proteomes" id="UP000026941"/>
    </source>
</evidence>